<feature type="compositionally biased region" description="Low complexity" evidence="1">
    <location>
        <begin position="53"/>
        <end position="66"/>
    </location>
</feature>
<dbReference type="InterPro" id="IPR052179">
    <property type="entry name" value="DD-CPase-like"/>
</dbReference>
<keyword evidence="4" id="KW-0378">Hydrolase</keyword>
<evidence type="ECO:0000313" key="5">
    <source>
        <dbReference type="Proteomes" id="UP000215144"/>
    </source>
</evidence>
<evidence type="ECO:0000256" key="2">
    <source>
        <dbReference type="SAM" id="Phobius"/>
    </source>
</evidence>
<keyword evidence="4" id="KW-0121">Carboxypeptidase</keyword>
<sequence length="257" mass="28820">MLMRTKLSSRYLILVGIIFISIVAAMIWFKKDDVPYTQGSDRDVASSKKPSTQSSEAKSSVKQSSQLPQVSPDDWQLILVNRKNITPELNPELTTVGNITVDSRIAQQVSDFLAAAQTIDPAFHLISGYRSVEYQKSLFQSYVDQEMASDPSLTQEEAETLVKTYSQPAGASEHQTGLAIDLSTVDALNQADPATMMQVQEMAPDYGFVLRFLDGKTDETGVGYEDWHFRYVGKASARYMTDHKLTLEEYIKQLEER</sequence>
<dbReference type="Pfam" id="PF02557">
    <property type="entry name" value="VanY"/>
    <property type="match status" value="1"/>
</dbReference>
<keyword evidence="2" id="KW-1133">Transmembrane helix</keyword>
<reference evidence="4 5" key="1">
    <citation type="submission" date="2017-06" db="EMBL/GenBank/DDBJ databases">
        <authorList>
            <consortium name="Pathogen Informatics"/>
        </authorList>
    </citation>
    <scope>NUCLEOTIDE SEQUENCE [LARGE SCALE GENOMIC DNA]</scope>
    <source>
        <strain evidence="4 5">NCTC11291</strain>
    </source>
</reference>
<accession>A0A239WE02</accession>
<dbReference type="GO" id="GO:0004180">
    <property type="term" value="F:carboxypeptidase activity"/>
    <property type="evidence" value="ECO:0007669"/>
    <property type="project" value="UniProtKB-KW"/>
</dbReference>
<evidence type="ECO:0000256" key="1">
    <source>
        <dbReference type="SAM" id="MobiDB-lite"/>
    </source>
</evidence>
<keyword evidence="2" id="KW-0472">Membrane</keyword>
<dbReference type="InterPro" id="IPR003709">
    <property type="entry name" value="VanY-like_core_dom"/>
</dbReference>
<dbReference type="PANTHER" id="PTHR34385">
    <property type="entry name" value="D-ALANYL-D-ALANINE CARBOXYPEPTIDASE"/>
    <property type="match status" value="1"/>
</dbReference>
<dbReference type="AlphaFoldDB" id="A0A239WE02"/>
<feature type="region of interest" description="Disordered" evidence="1">
    <location>
        <begin position="39"/>
        <end position="68"/>
    </location>
</feature>
<keyword evidence="4" id="KW-0645">Protease</keyword>
<feature type="domain" description="D-alanyl-D-alanine carboxypeptidase-like core" evidence="3">
    <location>
        <begin position="99"/>
        <end position="234"/>
    </location>
</feature>
<dbReference type="Gene3D" id="3.30.1380.10">
    <property type="match status" value="1"/>
</dbReference>
<dbReference type="GO" id="GO:0006508">
    <property type="term" value="P:proteolysis"/>
    <property type="evidence" value="ECO:0007669"/>
    <property type="project" value="InterPro"/>
</dbReference>
<dbReference type="InterPro" id="IPR009045">
    <property type="entry name" value="Zn_M74/Hedgehog-like"/>
</dbReference>
<dbReference type="SUPFAM" id="SSF55166">
    <property type="entry name" value="Hedgehog/DD-peptidase"/>
    <property type="match status" value="1"/>
</dbReference>
<gene>
    <name evidence="4" type="ORF">SAMEA4504048_00202</name>
</gene>
<dbReference type="EMBL" id="LT906454">
    <property type="protein sequence ID" value="SNV32845.1"/>
    <property type="molecule type" value="Genomic_DNA"/>
</dbReference>
<dbReference type="CDD" id="cd14852">
    <property type="entry name" value="LD-carboxypeptidase"/>
    <property type="match status" value="1"/>
</dbReference>
<dbReference type="KEGG" id="saco:SAME_00202"/>
<evidence type="ECO:0000313" key="4">
    <source>
        <dbReference type="EMBL" id="SNV32845.1"/>
    </source>
</evidence>
<name>A0A239WE02_STRAI</name>
<dbReference type="PANTHER" id="PTHR34385:SF1">
    <property type="entry name" value="PEPTIDOGLYCAN L-ALANYL-D-GLUTAMATE ENDOPEPTIDASE CWLK"/>
    <property type="match status" value="1"/>
</dbReference>
<keyword evidence="2" id="KW-0812">Transmembrane</keyword>
<dbReference type="Proteomes" id="UP000215144">
    <property type="component" value="Chromosome 1"/>
</dbReference>
<proteinExistence type="predicted"/>
<evidence type="ECO:0000259" key="3">
    <source>
        <dbReference type="Pfam" id="PF02557"/>
    </source>
</evidence>
<feature type="transmembrane region" description="Helical" evidence="2">
    <location>
        <begin position="12"/>
        <end position="29"/>
    </location>
</feature>
<dbReference type="InterPro" id="IPR058193">
    <property type="entry name" value="VanY/YodJ_core_dom"/>
</dbReference>
<organism evidence="4 5">
    <name type="scientific">Streptococcus acidominimus</name>
    <dbReference type="NCBI Taxonomy" id="1326"/>
    <lineage>
        <taxon>Bacteria</taxon>
        <taxon>Bacillati</taxon>
        <taxon>Bacillota</taxon>
        <taxon>Bacilli</taxon>
        <taxon>Lactobacillales</taxon>
        <taxon>Streptococcaceae</taxon>
        <taxon>Streptococcus</taxon>
    </lineage>
</organism>
<protein>
    <submittedName>
        <fullName evidence="4">D,D-carboxypeptidase</fullName>
    </submittedName>
</protein>